<dbReference type="InterPro" id="IPR051025">
    <property type="entry name" value="RhoGAP"/>
</dbReference>
<dbReference type="CDD" id="cd20816">
    <property type="entry name" value="C1_GMIP-like"/>
    <property type="match status" value="1"/>
</dbReference>
<dbReference type="PROSITE" id="PS51741">
    <property type="entry name" value="F_BAR"/>
    <property type="match status" value="1"/>
</dbReference>
<dbReference type="InterPro" id="IPR027267">
    <property type="entry name" value="AH/BAR_dom_sf"/>
</dbReference>
<dbReference type="GO" id="GO:0008270">
    <property type="term" value="F:zinc ion binding"/>
    <property type="evidence" value="ECO:0007669"/>
    <property type="project" value="UniProtKB-KW"/>
</dbReference>
<dbReference type="SUPFAM" id="SSF57889">
    <property type="entry name" value="Cysteine-rich domain"/>
    <property type="match status" value="1"/>
</dbReference>
<dbReference type="AlphaFoldDB" id="A0AAD7ZD14"/>
<dbReference type="Gene3D" id="1.10.555.10">
    <property type="entry name" value="Rho GTPase activation protein"/>
    <property type="match status" value="1"/>
</dbReference>
<feature type="compositionally biased region" description="Polar residues" evidence="7">
    <location>
        <begin position="357"/>
        <end position="379"/>
    </location>
</feature>
<feature type="domain" description="Rho-GAP" evidence="9">
    <location>
        <begin position="474"/>
        <end position="667"/>
    </location>
</feature>
<dbReference type="PANTHER" id="PTHR15228:SF25">
    <property type="entry name" value="F-BAR DOMAIN-CONTAINING PROTEIN"/>
    <property type="match status" value="1"/>
</dbReference>
<dbReference type="InterPro" id="IPR008936">
    <property type="entry name" value="Rho_GTPase_activation_prot"/>
</dbReference>
<feature type="region of interest" description="Disordered" evidence="7">
    <location>
        <begin position="357"/>
        <end position="380"/>
    </location>
</feature>
<keyword evidence="3" id="KW-0863">Zinc-finger</keyword>
<feature type="non-terminal residue" evidence="11">
    <location>
        <position position="751"/>
    </location>
</feature>
<reference evidence="11" key="1">
    <citation type="journal article" date="2023" name="IScience">
        <title>Live-bearing cockroach genome reveals convergent evolutionary mechanisms linked to viviparity in insects and beyond.</title>
        <authorList>
            <person name="Fouks B."/>
            <person name="Harrison M.C."/>
            <person name="Mikhailova A.A."/>
            <person name="Marchal E."/>
            <person name="English S."/>
            <person name="Carruthers M."/>
            <person name="Jennings E.C."/>
            <person name="Chiamaka E.L."/>
            <person name="Frigard R.A."/>
            <person name="Pippel M."/>
            <person name="Attardo G.M."/>
            <person name="Benoit J.B."/>
            <person name="Bornberg-Bauer E."/>
            <person name="Tobe S.S."/>
        </authorList>
    </citation>
    <scope>NUCLEOTIDE SEQUENCE</scope>
    <source>
        <strain evidence="11">Stay&amp;Tobe</strain>
    </source>
</reference>
<reference evidence="11" key="2">
    <citation type="submission" date="2023-05" db="EMBL/GenBank/DDBJ databases">
        <authorList>
            <person name="Fouks B."/>
        </authorList>
    </citation>
    <scope>NUCLEOTIDE SEQUENCE</scope>
    <source>
        <strain evidence="11">Stay&amp;Tobe</strain>
        <tissue evidence="11">Testes</tissue>
    </source>
</reference>
<evidence type="ECO:0000259" key="8">
    <source>
        <dbReference type="PROSITE" id="PS50081"/>
    </source>
</evidence>
<protein>
    <submittedName>
        <fullName evidence="11">Uncharacterized protein</fullName>
    </submittedName>
</protein>
<dbReference type="InterPro" id="IPR031160">
    <property type="entry name" value="F_BAR_dom"/>
</dbReference>
<dbReference type="Pfam" id="PF22699">
    <property type="entry name" value="GMIP-like_FCH"/>
    <property type="match status" value="1"/>
</dbReference>
<proteinExistence type="predicted"/>
<dbReference type="InterPro" id="IPR002219">
    <property type="entry name" value="PKC_DAG/PE"/>
</dbReference>
<dbReference type="SUPFAM" id="SSF48350">
    <property type="entry name" value="GTPase activation domain, GAP"/>
    <property type="match status" value="1"/>
</dbReference>
<keyword evidence="1" id="KW-0343">GTPase activation</keyword>
<dbReference type="GO" id="GO:0005096">
    <property type="term" value="F:GTPase activator activity"/>
    <property type="evidence" value="ECO:0007669"/>
    <property type="project" value="UniProtKB-KW"/>
</dbReference>
<dbReference type="EMBL" id="JASPKZ010009030">
    <property type="protein sequence ID" value="KAJ9578077.1"/>
    <property type="molecule type" value="Genomic_DNA"/>
</dbReference>
<evidence type="ECO:0000256" key="1">
    <source>
        <dbReference type="ARBA" id="ARBA00022468"/>
    </source>
</evidence>
<dbReference type="SMART" id="SM00324">
    <property type="entry name" value="RhoGAP"/>
    <property type="match status" value="1"/>
</dbReference>
<dbReference type="PROSITE" id="PS00479">
    <property type="entry name" value="ZF_DAG_PE_1"/>
    <property type="match status" value="1"/>
</dbReference>
<dbReference type="Gene3D" id="1.20.1270.60">
    <property type="entry name" value="Arfaptin homology (AH) domain/BAR domain"/>
    <property type="match status" value="1"/>
</dbReference>
<comment type="caution">
    <text evidence="11">The sequence shown here is derived from an EMBL/GenBank/DDBJ whole genome shotgun (WGS) entry which is preliminary data.</text>
</comment>
<feature type="domain" description="F-BAR" evidence="10">
    <location>
        <begin position="29"/>
        <end position="289"/>
    </location>
</feature>
<keyword evidence="12" id="KW-1185">Reference proteome</keyword>
<dbReference type="GO" id="GO:0007165">
    <property type="term" value="P:signal transduction"/>
    <property type="evidence" value="ECO:0007669"/>
    <property type="project" value="InterPro"/>
</dbReference>
<name>A0AAD7ZD14_DIPPU</name>
<evidence type="ECO:0000256" key="7">
    <source>
        <dbReference type="SAM" id="MobiDB-lite"/>
    </source>
</evidence>
<dbReference type="GO" id="GO:0051056">
    <property type="term" value="P:regulation of small GTPase mediated signal transduction"/>
    <property type="evidence" value="ECO:0007669"/>
    <property type="project" value="UniProtKB-ARBA"/>
</dbReference>
<evidence type="ECO:0000313" key="11">
    <source>
        <dbReference type="EMBL" id="KAJ9578077.1"/>
    </source>
</evidence>
<dbReference type="SMART" id="SM00109">
    <property type="entry name" value="C1"/>
    <property type="match status" value="1"/>
</dbReference>
<gene>
    <name evidence="11" type="ORF">L9F63_025061</name>
</gene>
<accession>A0AAD7ZD14</accession>
<dbReference type="Proteomes" id="UP001233999">
    <property type="component" value="Unassembled WGS sequence"/>
</dbReference>
<feature type="non-terminal residue" evidence="11">
    <location>
        <position position="1"/>
    </location>
</feature>
<keyword evidence="2" id="KW-0479">Metal-binding</keyword>
<dbReference type="InterPro" id="IPR046349">
    <property type="entry name" value="C1-like_sf"/>
</dbReference>
<evidence type="ECO:0000256" key="6">
    <source>
        <dbReference type="PROSITE-ProRule" id="PRU01077"/>
    </source>
</evidence>
<dbReference type="PROSITE" id="PS50238">
    <property type="entry name" value="RHOGAP"/>
    <property type="match status" value="1"/>
</dbReference>
<evidence type="ECO:0000256" key="3">
    <source>
        <dbReference type="ARBA" id="ARBA00022771"/>
    </source>
</evidence>
<evidence type="ECO:0000259" key="10">
    <source>
        <dbReference type="PROSITE" id="PS51741"/>
    </source>
</evidence>
<evidence type="ECO:0000256" key="5">
    <source>
        <dbReference type="ARBA" id="ARBA00023054"/>
    </source>
</evidence>
<dbReference type="Pfam" id="PF00620">
    <property type="entry name" value="RhoGAP"/>
    <property type="match status" value="1"/>
</dbReference>
<feature type="domain" description="Phorbol-ester/DAG-type" evidence="8">
    <location>
        <begin position="415"/>
        <end position="460"/>
    </location>
</feature>
<dbReference type="PROSITE" id="PS50081">
    <property type="entry name" value="ZF_DAG_PE_2"/>
    <property type="match status" value="1"/>
</dbReference>
<keyword evidence="5 6" id="KW-0175">Coiled coil</keyword>
<dbReference type="Pfam" id="PF00130">
    <property type="entry name" value="C1_1"/>
    <property type="match status" value="1"/>
</dbReference>
<evidence type="ECO:0000256" key="4">
    <source>
        <dbReference type="ARBA" id="ARBA00022833"/>
    </source>
</evidence>
<dbReference type="InterPro" id="IPR000198">
    <property type="entry name" value="RhoGAP_dom"/>
</dbReference>
<dbReference type="PANTHER" id="PTHR15228">
    <property type="entry name" value="SPERMATHECAL PHYSIOLOGY VARIANT"/>
    <property type="match status" value="1"/>
</dbReference>
<evidence type="ECO:0000256" key="2">
    <source>
        <dbReference type="ARBA" id="ARBA00022723"/>
    </source>
</evidence>
<dbReference type="InterPro" id="IPR054713">
    <property type="entry name" value="GMIP/FCHO2-like_FCH"/>
</dbReference>
<keyword evidence="4" id="KW-0862">Zinc</keyword>
<sequence>SCENLVSDVESGSLVLAPEDKKHDTLSPEQIDGILLLMEQGIDFALQHAKLWSKYVKDLMMFVEKRAHLEMEYNRNLSKLAMTVRPLINEECHLPFQSIYCTALDHEMDNSNSYQITNSLLLGNKYLEPLNVQRTEHEKIRKQLKEMWHKELANMHKVIANLQNCHSTYVKYQQDWELIHEENQRAAMFDSQGKLDRRRLTEDEAMQKSLEVEMAYKAAVIEANDCHAHMQKVKTFILQRIRELIVQSDQVLKTVTVAYFQLQHTLSTPLPTQFQTLYESSLLYDPGSQYLEFVKRLPIPLSSQSVPVQQPFIFEPYFKGAYKILEQERKSTDSAESEDLFREKRKYNIKTASFGSDTDSIASSQSNKSHEPSPTSSRNLIGMSSCDELSANDNDGSYLRYGTGQRYAMSKAAETHTFRKLITPSRCRECDSYVYFHGIDCTECGLTCHKKCLGSLAIQCGHKRLPRKMTTFGVDLGQHLAETDTVVPHIITKCIEEIDARGKSIKGIYRVSGVKSRVEKLCQAFENGAELVDLTDSHPNVIANVLKLYLRQLPEPLLTFCLYTDFIRIAKLSEEAGSEQTAVEELKELVRKLPRHHYLTLAMLMQHLERVASEEIINSMPSSNLGIVFGPTLLRTPEGSASLNCLVDTVHQTRAIELMIKFANEIFGIQDIAQAQESARMELDLSSYKGIQKHSQPALLGNCRCGEETNSDDELPYFLLSDDQMSSKNIPHEAMPKVFEGSLKDYQGLEG</sequence>
<evidence type="ECO:0000259" key="9">
    <source>
        <dbReference type="PROSITE" id="PS50238"/>
    </source>
</evidence>
<dbReference type="Gene3D" id="3.30.60.20">
    <property type="match status" value="1"/>
</dbReference>
<dbReference type="SUPFAM" id="SSF103657">
    <property type="entry name" value="BAR/IMD domain-like"/>
    <property type="match status" value="1"/>
</dbReference>
<organism evidence="11 12">
    <name type="scientific">Diploptera punctata</name>
    <name type="common">Pacific beetle cockroach</name>
    <dbReference type="NCBI Taxonomy" id="6984"/>
    <lineage>
        <taxon>Eukaryota</taxon>
        <taxon>Metazoa</taxon>
        <taxon>Ecdysozoa</taxon>
        <taxon>Arthropoda</taxon>
        <taxon>Hexapoda</taxon>
        <taxon>Insecta</taxon>
        <taxon>Pterygota</taxon>
        <taxon>Neoptera</taxon>
        <taxon>Polyneoptera</taxon>
        <taxon>Dictyoptera</taxon>
        <taxon>Blattodea</taxon>
        <taxon>Blaberoidea</taxon>
        <taxon>Blaberidae</taxon>
        <taxon>Diplopterinae</taxon>
        <taxon>Diploptera</taxon>
    </lineage>
</organism>
<evidence type="ECO:0000313" key="12">
    <source>
        <dbReference type="Proteomes" id="UP001233999"/>
    </source>
</evidence>